<organism evidence="2 3">
    <name type="scientific">Serendipita vermifera MAFF 305830</name>
    <dbReference type="NCBI Taxonomy" id="933852"/>
    <lineage>
        <taxon>Eukaryota</taxon>
        <taxon>Fungi</taxon>
        <taxon>Dikarya</taxon>
        <taxon>Basidiomycota</taxon>
        <taxon>Agaricomycotina</taxon>
        <taxon>Agaricomycetes</taxon>
        <taxon>Sebacinales</taxon>
        <taxon>Serendipitaceae</taxon>
        <taxon>Serendipita</taxon>
    </lineage>
</organism>
<evidence type="ECO:0000256" key="1">
    <source>
        <dbReference type="SAM" id="Phobius"/>
    </source>
</evidence>
<reference evidence="2 3" key="1">
    <citation type="submission" date="2014-04" db="EMBL/GenBank/DDBJ databases">
        <authorList>
            <consortium name="DOE Joint Genome Institute"/>
            <person name="Kuo A."/>
            <person name="Zuccaro A."/>
            <person name="Kohler A."/>
            <person name="Nagy L.G."/>
            <person name="Floudas D."/>
            <person name="Copeland A."/>
            <person name="Barry K.W."/>
            <person name="Cichocki N."/>
            <person name="Veneault-Fourrey C."/>
            <person name="LaButti K."/>
            <person name="Lindquist E.A."/>
            <person name="Lipzen A."/>
            <person name="Lundell T."/>
            <person name="Morin E."/>
            <person name="Murat C."/>
            <person name="Sun H."/>
            <person name="Tunlid A."/>
            <person name="Henrissat B."/>
            <person name="Grigoriev I.V."/>
            <person name="Hibbett D.S."/>
            <person name="Martin F."/>
            <person name="Nordberg H.P."/>
            <person name="Cantor M.N."/>
            <person name="Hua S.X."/>
        </authorList>
    </citation>
    <scope>NUCLEOTIDE SEQUENCE [LARGE SCALE GENOMIC DNA]</scope>
    <source>
        <strain evidence="2 3">MAFF 305830</strain>
    </source>
</reference>
<dbReference type="HOGENOM" id="CLU_2348004_0_0_1"/>
<keyword evidence="1" id="KW-1133">Transmembrane helix</keyword>
<accession>A0A0C3AVA3</accession>
<evidence type="ECO:0000313" key="3">
    <source>
        <dbReference type="Proteomes" id="UP000054097"/>
    </source>
</evidence>
<keyword evidence="1" id="KW-0812">Transmembrane</keyword>
<dbReference type="AlphaFoldDB" id="A0A0C3AVA3"/>
<protein>
    <submittedName>
        <fullName evidence="2">Uncharacterized protein</fullName>
    </submittedName>
</protein>
<sequence>MVYAFAVATPRHHHVFLTTFGAAVALACPLQSMEWLFLPKMDPNWLVSYCHSPMGYGFICVGLAFQVQIFLELGDNREYSLGGAGTQSMTYVSRTCS</sequence>
<proteinExistence type="predicted"/>
<keyword evidence="1" id="KW-0472">Membrane</keyword>
<dbReference type="Proteomes" id="UP000054097">
    <property type="component" value="Unassembled WGS sequence"/>
</dbReference>
<dbReference type="EMBL" id="KN824293">
    <property type="protein sequence ID" value="KIM28475.1"/>
    <property type="molecule type" value="Genomic_DNA"/>
</dbReference>
<feature type="transmembrane region" description="Helical" evidence="1">
    <location>
        <begin position="51"/>
        <end position="71"/>
    </location>
</feature>
<reference evidence="3" key="2">
    <citation type="submission" date="2015-01" db="EMBL/GenBank/DDBJ databases">
        <title>Evolutionary Origins and Diversification of the Mycorrhizal Mutualists.</title>
        <authorList>
            <consortium name="DOE Joint Genome Institute"/>
            <consortium name="Mycorrhizal Genomics Consortium"/>
            <person name="Kohler A."/>
            <person name="Kuo A."/>
            <person name="Nagy L.G."/>
            <person name="Floudas D."/>
            <person name="Copeland A."/>
            <person name="Barry K.W."/>
            <person name="Cichocki N."/>
            <person name="Veneault-Fourrey C."/>
            <person name="LaButti K."/>
            <person name="Lindquist E.A."/>
            <person name="Lipzen A."/>
            <person name="Lundell T."/>
            <person name="Morin E."/>
            <person name="Murat C."/>
            <person name="Riley R."/>
            <person name="Ohm R."/>
            <person name="Sun H."/>
            <person name="Tunlid A."/>
            <person name="Henrissat B."/>
            <person name="Grigoriev I.V."/>
            <person name="Hibbett D.S."/>
            <person name="Martin F."/>
        </authorList>
    </citation>
    <scope>NUCLEOTIDE SEQUENCE [LARGE SCALE GENOMIC DNA]</scope>
    <source>
        <strain evidence="3">MAFF 305830</strain>
    </source>
</reference>
<keyword evidence="3" id="KW-1185">Reference proteome</keyword>
<evidence type="ECO:0000313" key="2">
    <source>
        <dbReference type="EMBL" id="KIM28475.1"/>
    </source>
</evidence>
<name>A0A0C3AVA3_SERVB</name>
<gene>
    <name evidence="2" type="ORF">M408DRAFT_142624</name>
</gene>